<reference evidence="2 3" key="1">
    <citation type="submission" date="2019-12" db="EMBL/GenBank/DDBJ databases">
        <title>Genomic-based taxomic classification of the family Erythrobacteraceae.</title>
        <authorList>
            <person name="Xu L."/>
        </authorList>
    </citation>
    <scope>NUCLEOTIDE SEQUENCE [LARGE SCALE GENOMIC DNA]</scope>
    <source>
        <strain evidence="2 3">JCM 16339</strain>
    </source>
</reference>
<evidence type="ECO:0000313" key="3">
    <source>
        <dbReference type="Proteomes" id="UP000435243"/>
    </source>
</evidence>
<protein>
    <recommendedName>
        <fullName evidence="4">Peptidase inhibitor I78</fullName>
    </recommendedName>
</protein>
<dbReference type="Gene3D" id="3.30.10.10">
    <property type="entry name" value="Trypsin Inhibitor V, subunit A"/>
    <property type="match status" value="1"/>
</dbReference>
<keyword evidence="1" id="KW-0732">Signal</keyword>
<evidence type="ECO:0000256" key="1">
    <source>
        <dbReference type="SAM" id="SignalP"/>
    </source>
</evidence>
<dbReference type="OrthoDB" id="8724542at2"/>
<dbReference type="PANTHER" id="PTHR39600:SF1">
    <property type="entry name" value="PEPTIDASE INHIBITOR I78 FAMILY PROTEIN"/>
    <property type="match status" value="1"/>
</dbReference>
<dbReference type="InterPro" id="IPR021719">
    <property type="entry name" value="Prot_inh_I78"/>
</dbReference>
<comment type="caution">
    <text evidence="2">The sequence shown here is derived from an EMBL/GenBank/DDBJ whole genome shotgun (WGS) entry which is preliminary data.</text>
</comment>
<feature type="signal peptide" evidence="1">
    <location>
        <begin position="1"/>
        <end position="26"/>
    </location>
</feature>
<organism evidence="2 3">
    <name type="scientific">Alteraurantiacibacter aestuarii</name>
    <dbReference type="NCBI Taxonomy" id="650004"/>
    <lineage>
        <taxon>Bacteria</taxon>
        <taxon>Pseudomonadati</taxon>
        <taxon>Pseudomonadota</taxon>
        <taxon>Alphaproteobacteria</taxon>
        <taxon>Sphingomonadales</taxon>
        <taxon>Erythrobacteraceae</taxon>
        <taxon>Alteraurantiacibacter</taxon>
    </lineage>
</organism>
<sequence>MTRLILPLIAPVAALALLPACSTVSAQEEEYPAREPQGQCDAAGVQDLIGQRATQELGATLLTQTGARVLRWVPPGTAVTMDYRPDRLTVSYDATMMIERISCG</sequence>
<feature type="chain" id="PRO_5032876629" description="Peptidase inhibitor I78" evidence="1">
    <location>
        <begin position="27"/>
        <end position="104"/>
    </location>
</feature>
<accession>A0A844ZJ63</accession>
<dbReference type="Proteomes" id="UP000435243">
    <property type="component" value="Unassembled WGS sequence"/>
</dbReference>
<proteinExistence type="predicted"/>
<name>A0A844ZJ63_9SPHN</name>
<dbReference type="PANTHER" id="PTHR39600">
    <property type="entry name" value="PEPTIDASE INHIBITOR I78 FAMILY PROTEIN"/>
    <property type="match status" value="1"/>
</dbReference>
<dbReference type="RefSeq" id="WP_160589416.1">
    <property type="nucleotide sequence ID" value="NZ_BAAAFP010000002.1"/>
</dbReference>
<dbReference type="Pfam" id="PF11720">
    <property type="entry name" value="Inhibitor_I78"/>
    <property type="match status" value="1"/>
</dbReference>
<evidence type="ECO:0000313" key="2">
    <source>
        <dbReference type="EMBL" id="MXO87483.1"/>
    </source>
</evidence>
<keyword evidence="3" id="KW-1185">Reference proteome</keyword>
<gene>
    <name evidence="2" type="ORF">GRI32_01890</name>
</gene>
<dbReference type="AlphaFoldDB" id="A0A844ZJ63"/>
<dbReference type="EMBL" id="WTYY01000001">
    <property type="protein sequence ID" value="MXO87483.1"/>
    <property type="molecule type" value="Genomic_DNA"/>
</dbReference>
<evidence type="ECO:0008006" key="4">
    <source>
        <dbReference type="Google" id="ProtNLM"/>
    </source>
</evidence>